<evidence type="ECO:0000256" key="7">
    <source>
        <dbReference type="SAM" id="MobiDB-lite"/>
    </source>
</evidence>
<keyword evidence="4 8" id="KW-1133">Transmembrane helix</keyword>
<keyword evidence="5 8" id="KW-0472">Membrane</keyword>
<reference evidence="11 12" key="1">
    <citation type="submission" date="2021-01" db="EMBL/GenBank/DDBJ databases">
        <title>Whole genome shotgun sequence of Plantactinospora mayteni NBRC 109088.</title>
        <authorList>
            <person name="Komaki H."/>
            <person name="Tamura T."/>
        </authorList>
    </citation>
    <scope>NUCLEOTIDE SEQUENCE [LARGE SCALE GENOMIC DNA]</scope>
    <source>
        <strain evidence="11 12">NBRC 109088</strain>
    </source>
</reference>
<keyword evidence="2" id="KW-1003">Cell membrane</keyword>
<dbReference type="InterPro" id="IPR025857">
    <property type="entry name" value="MacB_PCD"/>
</dbReference>
<evidence type="ECO:0000256" key="5">
    <source>
        <dbReference type="ARBA" id="ARBA00023136"/>
    </source>
</evidence>
<evidence type="ECO:0000259" key="9">
    <source>
        <dbReference type="Pfam" id="PF02687"/>
    </source>
</evidence>
<keyword evidence="12" id="KW-1185">Reference proteome</keyword>
<evidence type="ECO:0000313" key="11">
    <source>
        <dbReference type="EMBL" id="GIG98937.1"/>
    </source>
</evidence>
<comment type="subcellular location">
    <subcellularLocation>
        <location evidence="1">Cell membrane</location>
        <topology evidence="1">Multi-pass membrane protein</topology>
    </subcellularLocation>
</comment>
<feature type="compositionally biased region" description="Low complexity" evidence="7">
    <location>
        <begin position="238"/>
        <end position="277"/>
    </location>
</feature>
<feature type="transmembrane region" description="Helical" evidence="8">
    <location>
        <begin position="330"/>
        <end position="354"/>
    </location>
</feature>
<evidence type="ECO:0000256" key="2">
    <source>
        <dbReference type="ARBA" id="ARBA00022475"/>
    </source>
</evidence>
<evidence type="ECO:0000256" key="6">
    <source>
        <dbReference type="ARBA" id="ARBA00038076"/>
    </source>
</evidence>
<dbReference type="InterPro" id="IPR003838">
    <property type="entry name" value="ABC3_permease_C"/>
</dbReference>
<feature type="domain" description="ABC3 transporter permease C-terminal" evidence="9">
    <location>
        <begin position="713"/>
        <end position="826"/>
    </location>
</feature>
<feature type="domain" description="MacB-like periplasmic core" evidence="10">
    <location>
        <begin position="499"/>
        <end position="686"/>
    </location>
</feature>
<dbReference type="PRINTS" id="PR01217">
    <property type="entry name" value="PRICHEXTENSN"/>
</dbReference>
<evidence type="ECO:0000256" key="1">
    <source>
        <dbReference type="ARBA" id="ARBA00004651"/>
    </source>
</evidence>
<feature type="transmembrane region" description="Helical" evidence="8">
    <location>
        <begin position="707"/>
        <end position="731"/>
    </location>
</feature>
<dbReference type="InterPro" id="IPR050250">
    <property type="entry name" value="Macrolide_Exporter_MacB"/>
</dbReference>
<dbReference type="PANTHER" id="PTHR30572">
    <property type="entry name" value="MEMBRANE COMPONENT OF TRANSPORTER-RELATED"/>
    <property type="match status" value="1"/>
</dbReference>
<gene>
    <name evidence="11" type="ORF">Pma05_55100</name>
</gene>
<dbReference type="Proteomes" id="UP000621500">
    <property type="component" value="Unassembled WGS sequence"/>
</dbReference>
<dbReference type="PANTHER" id="PTHR30572:SF4">
    <property type="entry name" value="ABC TRANSPORTER PERMEASE YTRF"/>
    <property type="match status" value="1"/>
</dbReference>
<feature type="region of interest" description="Disordered" evidence="7">
    <location>
        <begin position="195"/>
        <end position="281"/>
    </location>
</feature>
<dbReference type="Pfam" id="PF12704">
    <property type="entry name" value="MacB_PCD"/>
    <property type="match status" value="1"/>
</dbReference>
<dbReference type="RefSeq" id="WP_203860348.1">
    <property type="nucleotide sequence ID" value="NZ_BAAAZQ010000031.1"/>
</dbReference>
<evidence type="ECO:0000259" key="10">
    <source>
        <dbReference type="Pfam" id="PF12704"/>
    </source>
</evidence>
<feature type="transmembrane region" description="Helical" evidence="8">
    <location>
        <begin position="804"/>
        <end position="826"/>
    </location>
</feature>
<feature type="domain" description="ABC3 transporter permease C-terminal" evidence="9">
    <location>
        <begin position="338"/>
        <end position="454"/>
    </location>
</feature>
<feature type="transmembrane region" description="Helical" evidence="8">
    <location>
        <begin position="386"/>
        <end position="408"/>
    </location>
</feature>
<keyword evidence="3 8" id="KW-0812">Transmembrane</keyword>
<evidence type="ECO:0000313" key="12">
    <source>
        <dbReference type="Proteomes" id="UP000621500"/>
    </source>
</evidence>
<comment type="similarity">
    <text evidence="6">Belongs to the ABC-4 integral membrane protein family.</text>
</comment>
<dbReference type="Pfam" id="PF02687">
    <property type="entry name" value="FtsX"/>
    <property type="match status" value="2"/>
</dbReference>
<feature type="transmembrane region" description="Helical" evidence="8">
    <location>
        <begin position="428"/>
        <end position="448"/>
    </location>
</feature>
<organism evidence="11 12">
    <name type="scientific">Plantactinospora mayteni</name>
    <dbReference type="NCBI Taxonomy" id="566021"/>
    <lineage>
        <taxon>Bacteria</taxon>
        <taxon>Bacillati</taxon>
        <taxon>Actinomycetota</taxon>
        <taxon>Actinomycetes</taxon>
        <taxon>Micromonosporales</taxon>
        <taxon>Micromonosporaceae</taxon>
        <taxon>Plantactinospora</taxon>
    </lineage>
</organism>
<evidence type="ECO:0000256" key="3">
    <source>
        <dbReference type="ARBA" id="ARBA00022692"/>
    </source>
</evidence>
<sequence>MSAILRLARSGLRGGNRATAIATALVAALAGTGVVAGLSVQGQGGAEVDRIYRDAGRPDLAVYGTPEVLEAVRRDPAFAATAPVSPYLEAAVALGQDSVEARVATVVGGTSPVGRPLLRTGAWPAAGVAGEVVFDQAAATEAGIRPGDPVRLTVGGRPATLTVVGTAVDLTDCFYPDCDPIRLFVDPVTLATLAPPPTAAPTPPATAPTPNPPGAADPAPPDTAPTPNPPDAAPTPAQPGAAPDPAQPGAGDPAQPGAAPDPAQPGAGDPAGSPGADRSAADGRKAMLVARLVDPDRADAVAAEIGTRSGVEAVQPWPDTREDILIRDRIFGASLAGFGVFVLLAAAFVVAGTATARLLARRREIALLQSVGYTTRQVIAGLVTEALLLGAVGVLAGWVAGTLLAPFLQVGLGGALGRPGLRIAPLSLLGSALLVGTVLAAATVLPAWRATRQPVSDVLRNAPPRSAAPARVTRMLDRLRLGPTYRYGLGAVLTRPGRSALTAAALVVAVAAVVVGVGFTATVDRLIAEPARTGDPYDAIVVADGTDPATLTAALAGTPGAAGWYSRLDRRTTLGDQTFLSRALGGDPADARFMVREGRPLRAPGEAIVGYGLLRRFGLQVGDTIEVRAGETPLRLTVVGWYAETEDTGEVLMYRAEMLPGVPPDAYLVSAGPTGTPEALAAALRDRLGPGVTVQARKSDPDELGTFALAMRLLAVLVLMVSLANLAAALLTGAREHARTLGVLRAVGFTVRQTLAQSATGGAALGLAAALVGLPIGLLVSRLLTNQVLVGIGAGPGLAELPSAGLLAATVPATTLAGALVGALAAGRLARAGAADLVRYE</sequence>
<feature type="compositionally biased region" description="Pro residues" evidence="7">
    <location>
        <begin position="195"/>
        <end position="237"/>
    </location>
</feature>
<feature type="transmembrane region" description="Helical" evidence="8">
    <location>
        <begin position="500"/>
        <end position="521"/>
    </location>
</feature>
<accession>A0ABQ4EWE9</accession>
<comment type="caution">
    <text evidence="11">The sequence shown here is derived from an EMBL/GenBank/DDBJ whole genome shotgun (WGS) entry which is preliminary data.</text>
</comment>
<feature type="transmembrane region" description="Helical" evidence="8">
    <location>
        <begin position="762"/>
        <end position="784"/>
    </location>
</feature>
<protein>
    <recommendedName>
        <fullName evidence="13">ABC transporter permease</fullName>
    </recommendedName>
</protein>
<evidence type="ECO:0000256" key="8">
    <source>
        <dbReference type="SAM" id="Phobius"/>
    </source>
</evidence>
<dbReference type="EMBL" id="BONX01000038">
    <property type="protein sequence ID" value="GIG98937.1"/>
    <property type="molecule type" value="Genomic_DNA"/>
</dbReference>
<evidence type="ECO:0000256" key="4">
    <source>
        <dbReference type="ARBA" id="ARBA00022989"/>
    </source>
</evidence>
<evidence type="ECO:0008006" key="13">
    <source>
        <dbReference type="Google" id="ProtNLM"/>
    </source>
</evidence>
<proteinExistence type="inferred from homology"/>
<name>A0ABQ4EWE9_9ACTN</name>